<feature type="transmembrane region" description="Helical" evidence="10">
    <location>
        <begin position="262"/>
        <end position="283"/>
    </location>
</feature>
<gene>
    <name evidence="12" type="primary">CDR1_2</name>
    <name evidence="12" type="ORF">N0V83_005312</name>
</gene>
<dbReference type="InterPro" id="IPR027417">
    <property type="entry name" value="P-loop_NTPase"/>
</dbReference>
<feature type="transmembrane region" description="Helical" evidence="10">
    <location>
        <begin position="153"/>
        <end position="174"/>
    </location>
</feature>
<dbReference type="GO" id="GO:0016887">
    <property type="term" value="F:ATP hydrolysis activity"/>
    <property type="evidence" value="ECO:0007669"/>
    <property type="project" value="InterPro"/>
</dbReference>
<dbReference type="InterPro" id="IPR013525">
    <property type="entry name" value="ABC2_TM"/>
</dbReference>
<name>A0A9W8Y9A1_9PLEO</name>
<evidence type="ECO:0000256" key="7">
    <source>
        <dbReference type="ARBA" id="ARBA00022989"/>
    </source>
</evidence>
<dbReference type="OrthoDB" id="245989at2759"/>
<evidence type="ECO:0000256" key="5">
    <source>
        <dbReference type="ARBA" id="ARBA00022741"/>
    </source>
</evidence>
<dbReference type="Pfam" id="PF06422">
    <property type="entry name" value="PDR_CDR"/>
    <property type="match status" value="1"/>
</dbReference>
<evidence type="ECO:0000256" key="9">
    <source>
        <dbReference type="SAM" id="MobiDB-lite"/>
    </source>
</evidence>
<feature type="region of interest" description="Disordered" evidence="9">
    <location>
        <begin position="456"/>
        <end position="477"/>
    </location>
</feature>
<feature type="transmembrane region" description="Helical" evidence="10">
    <location>
        <begin position="295"/>
        <end position="317"/>
    </location>
</feature>
<organism evidence="12 13">
    <name type="scientific">Neocucurbitaria cava</name>
    <dbReference type="NCBI Taxonomy" id="798079"/>
    <lineage>
        <taxon>Eukaryota</taxon>
        <taxon>Fungi</taxon>
        <taxon>Dikarya</taxon>
        <taxon>Ascomycota</taxon>
        <taxon>Pezizomycotina</taxon>
        <taxon>Dothideomycetes</taxon>
        <taxon>Pleosporomycetidae</taxon>
        <taxon>Pleosporales</taxon>
        <taxon>Pleosporineae</taxon>
        <taxon>Cucurbitariaceae</taxon>
        <taxon>Neocucurbitaria</taxon>
    </lineage>
</organism>
<accession>A0A9W8Y9A1</accession>
<keyword evidence="8 10" id="KW-0472">Membrane</keyword>
<keyword evidence="7 10" id="KW-1133">Transmembrane helix</keyword>
<keyword evidence="3" id="KW-0813">Transport</keyword>
<comment type="caution">
    <text evidence="12">The sequence shown here is derived from an EMBL/GenBank/DDBJ whole genome shotgun (WGS) entry which is preliminary data.</text>
</comment>
<dbReference type="Gene3D" id="3.40.50.300">
    <property type="entry name" value="P-loop containing nucleotide triphosphate hydrolases"/>
    <property type="match status" value="1"/>
</dbReference>
<dbReference type="AlphaFoldDB" id="A0A9W8Y9A1"/>
<dbReference type="Pfam" id="PF00005">
    <property type="entry name" value="ABC_tran"/>
    <property type="match status" value="1"/>
</dbReference>
<dbReference type="EMBL" id="JAPEUY010000008">
    <property type="protein sequence ID" value="KAJ4370790.1"/>
    <property type="molecule type" value="Genomic_DNA"/>
</dbReference>
<evidence type="ECO:0000256" key="6">
    <source>
        <dbReference type="ARBA" id="ARBA00022840"/>
    </source>
</evidence>
<comment type="similarity">
    <text evidence="2">Belongs to the ABC transporter superfamily. ABCG family. PDR (TC 3.A.1.205) subfamily.</text>
</comment>
<dbReference type="InterPro" id="IPR003593">
    <property type="entry name" value="AAA+_ATPase"/>
</dbReference>
<dbReference type="PANTHER" id="PTHR19241">
    <property type="entry name" value="ATP-BINDING CASSETTE TRANSPORTER"/>
    <property type="match status" value="1"/>
</dbReference>
<feature type="compositionally biased region" description="Basic and acidic residues" evidence="9">
    <location>
        <begin position="457"/>
        <end position="477"/>
    </location>
</feature>
<evidence type="ECO:0000256" key="3">
    <source>
        <dbReference type="ARBA" id="ARBA00022448"/>
    </source>
</evidence>
<feature type="domain" description="ABC transporter" evidence="11">
    <location>
        <begin position="486"/>
        <end position="729"/>
    </location>
</feature>
<dbReference type="Pfam" id="PF19055">
    <property type="entry name" value="ABC2_membrane_7"/>
    <property type="match status" value="1"/>
</dbReference>
<keyword evidence="5" id="KW-0547">Nucleotide-binding</keyword>
<evidence type="ECO:0000256" key="10">
    <source>
        <dbReference type="SAM" id="Phobius"/>
    </source>
</evidence>
<dbReference type="FunFam" id="3.40.50.300:FF:000054">
    <property type="entry name" value="ABC multidrug transporter atrF"/>
    <property type="match status" value="1"/>
</dbReference>
<keyword evidence="4 10" id="KW-0812">Transmembrane</keyword>
<sequence>MYNLMDKVLLLYEGRQIYFGNIHDAKAYFLALGFECPDRANEPDFLTSLTKPQERQIREGFHDRTPQTPDDFASIWHHSRERKDLLEQISHYEAKMSASRADQMAKFRFLHSSGKVASWFRGAKSPYMTSCFLEIHLLLIRCARRIKQDAGTLIGATVGNIIVSVILGSMFYNLDQTSNSFLGREVLIFFGVVLNSNVGALEGTMLWEHRPIVEKHYRYGFYAPISEAVASMIADIPNKLVTTVAVNTPYYFLANLRRTPEAYFTFLLFAFMAIMVGSMIWRASGAMSRTLSESMPLGAAFSTLLTIYTGFIIPIPYMKPWLRWFTYVNPCFYLFESLLVNEFSNRMFTCSSMVPRGIGYADSDPKSCTIQGAAPGSNLIDGDAYLKIQYQYLPSHKWRNLGVVLALIFLFGTVYLLATRYIALARSKGEVLVFKKRNRFHGNSLDPEKAHTLISHDFGRGEKSPPGQREPHMEEKSGKDINNATFMWENLSLEVPDKKKGSKVILEDVRGWVEPGTLTALIGQTGAGKTSLLNVLAGRVSTGAVSGWVGVSPDYGYSGFEQKIGYAMQQDIHIPSATVREALEFSALLRQPANYSRENKLAYVDTVIELLELEPFADAVIGVPGEGLNVEQRKRLTIGVELSARPELLVFLDEPTSGLDSDTAWSICMLLRKLADSGQAVLCTIHQPSSLVLEMFDNLLVLSKGKQVYFGGIGPQSKTLIEYFERGGATRCEPDQNPAEWLLSNLDSQIVDWPMRWFTSQERQRIIERTAVMKQNLVPLDLTGHDNGGYQTSAPFYNQLQIVTKRAMVHDWRTPNFLWSKTLTTFLVVSSSEIL</sequence>
<comment type="subcellular location">
    <subcellularLocation>
        <location evidence="1">Membrane</location>
        <topology evidence="1">Multi-pass membrane protein</topology>
    </subcellularLocation>
</comment>
<evidence type="ECO:0000259" key="11">
    <source>
        <dbReference type="PROSITE" id="PS50893"/>
    </source>
</evidence>
<evidence type="ECO:0000313" key="12">
    <source>
        <dbReference type="EMBL" id="KAJ4370790.1"/>
    </source>
</evidence>
<dbReference type="GO" id="GO:0005524">
    <property type="term" value="F:ATP binding"/>
    <property type="evidence" value="ECO:0007669"/>
    <property type="project" value="UniProtKB-KW"/>
</dbReference>
<keyword evidence="13" id="KW-1185">Reference proteome</keyword>
<protein>
    <submittedName>
        <fullName evidence="12">Multidrug resistance protein</fullName>
    </submittedName>
</protein>
<keyword evidence="6" id="KW-0067">ATP-binding</keyword>
<dbReference type="InterPro" id="IPR003439">
    <property type="entry name" value="ABC_transporter-like_ATP-bd"/>
</dbReference>
<dbReference type="InterPro" id="IPR043926">
    <property type="entry name" value="ABCG_dom"/>
</dbReference>
<reference evidence="12" key="1">
    <citation type="submission" date="2022-10" db="EMBL/GenBank/DDBJ databases">
        <title>Tapping the CABI collections for fungal endophytes: first genome assemblies for Collariella, Neodidymelliopsis, Ascochyta clinopodiicola, Didymella pomorum, Didymosphaeria variabile, Neocosmospora piperis and Neocucurbitaria cava.</title>
        <authorList>
            <person name="Hill R."/>
        </authorList>
    </citation>
    <scope>NUCLEOTIDE SEQUENCE</scope>
    <source>
        <strain evidence="12">IMI 356814</strain>
    </source>
</reference>
<proteinExistence type="inferred from homology"/>
<evidence type="ECO:0000256" key="2">
    <source>
        <dbReference type="ARBA" id="ARBA00006012"/>
    </source>
</evidence>
<evidence type="ECO:0000256" key="1">
    <source>
        <dbReference type="ARBA" id="ARBA00004141"/>
    </source>
</evidence>
<dbReference type="PROSITE" id="PS50893">
    <property type="entry name" value="ABC_TRANSPORTER_2"/>
    <property type="match status" value="1"/>
</dbReference>
<evidence type="ECO:0000256" key="8">
    <source>
        <dbReference type="ARBA" id="ARBA00023136"/>
    </source>
</evidence>
<feature type="transmembrane region" description="Helical" evidence="10">
    <location>
        <begin position="186"/>
        <end position="207"/>
    </location>
</feature>
<feature type="transmembrane region" description="Helical" evidence="10">
    <location>
        <begin position="401"/>
        <end position="418"/>
    </location>
</feature>
<dbReference type="GO" id="GO:0140359">
    <property type="term" value="F:ABC-type transporter activity"/>
    <property type="evidence" value="ECO:0007669"/>
    <property type="project" value="InterPro"/>
</dbReference>
<evidence type="ECO:0000313" key="13">
    <source>
        <dbReference type="Proteomes" id="UP001140560"/>
    </source>
</evidence>
<evidence type="ECO:0000256" key="4">
    <source>
        <dbReference type="ARBA" id="ARBA00022692"/>
    </source>
</evidence>
<dbReference type="Pfam" id="PF01061">
    <property type="entry name" value="ABC2_membrane"/>
    <property type="match status" value="1"/>
</dbReference>
<dbReference type="InterPro" id="IPR010929">
    <property type="entry name" value="PDR_CDR_ABC"/>
</dbReference>
<dbReference type="Proteomes" id="UP001140560">
    <property type="component" value="Unassembled WGS sequence"/>
</dbReference>
<dbReference type="SUPFAM" id="SSF52540">
    <property type="entry name" value="P-loop containing nucleoside triphosphate hydrolases"/>
    <property type="match status" value="1"/>
</dbReference>
<dbReference type="SMART" id="SM00382">
    <property type="entry name" value="AAA"/>
    <property type="match status" value="1"/>
</dbReference>
<dbReference type="GO" id="GO:0016020">
    <property type="term" value="C:membrane"/>
    <property type="evidence" value="ECO:0007669"/>
    <property type="project" value="UniProtKB-SubCell"/>
</dbReference>